<protein>
    <recommendedName>
        <fullName evidence="3">K+ potassium transporter integral membrane domain-containing protein</fullName>
    </recommendedName>
</protein>
<dbReference type="PANTHER" id="PTHR30540">
    <property type="entry name" value="OSMOTIC STRESS POTASSIUM TRANSPORTER"/>
    <property type="match status" value="1"/>
</dbReference>
<reference evidence="4" key="1">
    <citation type="journal article" date="2023" name="Plant J.">
        <title>The genome of the king protea, Protea cynaroides.</title>
        <authorList>
            <person name="Chang J."/>
            <person name="Duong T.A."/>
            <person name="Schoeman C."/>
            <person name="Ma X."/>
            <person name="Roodt D."/>
            <person name="Barker N."/>
            <person name="Li Z."/>
            <person name="Van de Peer Y."/>
            <person name="Mizrachi E."/>
        </authorList>
    </citation>
    <scope>NUCLEOTIDE SEQUENCE</scope>
    <source>
        <tissue evidence="4">Young leaves</tissue>
    </source>
</reference>
<dbReference type="AlphaFoldDB" id="A0A9Q0H3A8"/>
<organism evidence="4 5">
    <name type="scientific">Protea cynaroides</name>
    <dbReference type="NCBI Taxonomy" id="273540"/>
    <lineage>
        <taxon>Eukaryota</taxon>
        <taxon>Viridiplantae</taxon>
        <taxon>Streptophyta</taxon>
        <taxon>Embryophyta</taxon>
        <taxon>Tracheophyta</taxon>
        <taxon>Spermatophyta</taxon>
        <taxon>Magnoliopsida</taxon>
        <taxon>Proteales</taxon>
        <taxon>Proteaceae</taxon>
        <taxon>Protea</taxon>
    </lineage>
</organism>
<name>A0A9Q0H3A8_9MAGN</name>
<dbReference type="OrthoDB" id="504708at2759"/>
<feature type="transmembrane region" description="Helical" evidence="2">
    <location>
        <begin position="179"/>
        <end position="197"/>
    </location>
</feature>
<comment type="caution">
    <text evidence="4">The sequence shown here is derived from an EMBL/GenBank/DDBJ whole genome shotgun (WGS) entry which is preliminary data.</text>
</comment>
<evidence type="ECO:0000259" key="3">
    <source>
        <dbReference type="Pfam" id="PF02705"/>
    </source>
</evidence>
<keyword evidence="5" id="KW-1185">Reference proteome</keyword>
<dbReference type="EMBL" id="JAMYWD010000011">
    <property type="protein sequence ID" value="KAJ4957310.1"/>
    <property type="molecule type" value="Genomic_DNA"/>
</dbReference>
<gene>
    <name evidence="4" type="ORF">NE237_014093</name>
</gene>
<evidence type="ECO:0000256" key="1">
    <source>
        <dbReference type="ARBA" id="ARBA00008440"/>
    </source>
</evidence>
<evidence type="ECO:0000313" key="5">
    <source>
        <dbReference type="Proteomes" id="UP001141806"/>
    </source>
</evidence>
<proteinExistence type="inferred from homology"/>
<dbReference type="InterPro" id="IPR053951">
    <property type="entry name" value="K_trans_N"/>
</dbReference>
<evidence type="ECO:0000313" key="4">
    <source>
        <dbReference type="EMBL" id="KAJ4957310.1"/>
    </source>
</evidence>
<dbReference type="InterPro" id="IPR003855">
    <property type="entry name" value="K+_transporter"/>
</dbReference>
<dbReference type="PANTHER" id="PTHR30540:SF109">
    <property type="entry name" value="POTASSIUM TRANSPORTER"/>
    <property type="match status" value="1"/>
</dbReference>
<accession>A0A9Q0H3A8</accession>
<sequence>MLQRPNRPQDLQNREARRSIVLIFSSQPAKWEVTRDRDWFGTFLLGRQSILKRLACCGLTNGPSCEETLAPKKVGPRVSLLIKGELLIQYGNANSALKLYLVQTQNQTKHQKRFVRLDSLDQEAFNVSGLATKTTKAVSIAAVMKLAFQSIGVVYGDIGTSPLYVFASTFADRNPTSDHIIGALSLIIYSLTLFPLIKYVFIVLRANDNGDGGTFAMYSLICRHSKVSAIPNSQQGEDEMNLSAYQLQIPTKHLKRAEKIKAAWREALLLKLPF</sequence>
<dbReference type="Pfam" id="PF02705">
    <property type="entry name" value="K_trans"/>
    <property type="match status" value="1"/>
</dbReference>
<feature type="transmembrane region" description="Helical" evidence="2">
    <location>
        <begin position="146"/>
        <end position="167"/>
    </location>
</feature>
<keyword evidence="2" id="KW-0472">Membrane</keyword>
<feature type="domain" description="K+ potassium transporter integral membrane" evidence="3">
    <location>
        <begin position="146"/>
        <end position="227"/>
    </location>
</feature>
<dbReference type="GO" id="GO:0016020">
    <property type="term" value="C:membrane"/>
    <property type="evidence" value="ECO:0007669"/>
    <property type="project" value="InterPro"/>
</dbReference>
<dbReference type="GO" id="GO:0015079">
    <property type="term" value="F:potassium ion transmembrane transporter activity"/>
    <property type="evidence" value="ECO:0007669"/>
    <property type="project" value="InterPro"/>
</dbReference>
<keyword evidence="2" id="KW-0812">Transmembrane</keyword>
<keyword evidence="2" id="KW-1133">Transmembrane helix</keyword>
<dbReference type="Proteomes" id="UP001141806">
    <property type="component" value="Unassembled WGS sequence"/>
</dbReference>
<comment type="similarity">
    <text evidence="1">Belongs to the HAK/KUP transporter (TC 2.A.72.3) family.</text>
</comment>
<evidence type="ECO:0000256" key="2">
    <source>
        <dbReference type="SAM" id="Phobius"/>
    </source>
</evidence>